<dbReference type="PANTHER" id="PTHR43542:SF1">
    <property type="entry name" value="METHYLTRANSFERASE"/>
    <property type="match status" value="1"/>
</dbReference>
<dbReference type="PANTHER" id="PTHR43542">
    <property type="entry name" value="METHYLTRANSFERASE"/>
    <property type="match status" value="1"/>
</dbReference>
<accession>A0A367M5P2</accession>
<evidence type="ECO:0000256" key="2">
    <source>
        <dbReference type="ARBA" id="ARBA00022679"/>
    </source>
</evidence>
<dbReference type="GO" id="GO:0008168">
    <property type="term" value="F:methyltransferase activity"/>
    <property type="evidence" value="ECO:0007669"/>
    <property type="project" value="UniProtKB-KW"/>
</dbReference>
<dbReference type="SUPFAM" id="SSF53335">
    <property type="entry name" value="S-adenosyl-L-methionine-dependent methyltransferases"/>
    <property type="match status" value="1"/>
</dbReference>
<keyword evidence="2 3" id="KW-0808">Transferase</keyword>
<dbReference type="EMBL" id="QORE01000848">
    <property type="protein sequence ID" value="RCI72710.1"/>
    <property type="molecule type" value="Genomic_DNA"/>
</dbReference>
<evidence type="ECO:0000256" key="1">
    <source>
        <dbReference type="ARBA" id="ARBA00022603"/>
    </source>
</evidence>
<evidence type="ECO:0000313" key="3">
    <source>
        <dbReference type="EMBL" id="RCI72710.1"/>
    </source>
</evidence>
<gene>
    <name evidence="3" type="primary">rsmD</name>
    <name evidence="3" type="ORF">DT376_22265</name>
</gene>
<dbReference type="InterPro" id="IPR004398">
    <property type="entry name" value="RNA_MeTrfase_RsmD"/>
</dbReference>
<dbReference type="Pfam" id="PF03602">
    <property type="entry name" value="Cons_hypoth95"/>
    <property type="match status" value="1"/>
</dbReference>
<evidence type="ECO:0000313" key="4">
    <source>
        <dbReference type="Proteomes" id="UP000253594"/>
    </source>
</evidence>
<feature type="non-terminal residue" evidence="3">
    <location>
        <position position="68"/>
    </location>
</feature>
<proteinExistence type="predicted"/>
<sequence length="68" mass="7503">MSKPTAKAPGRHGGQGQLRIIGGEWRSRRFVFPDGPGLRPTPDRGRETLFNWLAPYVEGARVLDPFAG</sequence>
<comment type="caution">
    <text evidence="3">The sequence shown here is derived from an EMBL/GenBank/DDBJ whole genome shotgun (WGS) entry which is preliminary data.</text>
</comment>
<organism evidence="3 4">
    <name type="scientific">Pseudomonas aeruginosa</name>
    <dbReference type="NCBI Taxonomy" id="287"/>
    <lineage>
        <taxon>Bacteria</taxon>
        <taxon>Pseudomonadati</taxon>
        <taxon>Pseudomonadota</taxon>
        <taxon>Gammaproteobacteria</taxon>
        <taxon>Pseudomonadales</taxon>
        <taxon>Pseudomonadaceae</taxon>
        <taxon>Pseudomonas</taxon>
    </lineage>
</organism>
<dbReference type="AlphaFoldDB" id="A0A367M5P2"/>
<reference evidence="3 4" key="1">
    <citation type="submission" date="2018-07" db="EMBL/GenBank/DDBJ databases">
        <title>Mechanisms of high-level aminoglycoside resistance among Gram-negative pathogens in Brazil.</title>
        <authorList>
            <person name="Ballaben A.S."/>
            <person name="Darini A.L.C."/>
            <person name="Doi Y."/>
        </authorList>
    </citation>
    <scope>NUCLEOTIDE SEQUENCE [LARGE SCALE GENOMIC DNA]</scope>
    <source>
        <strain evidence="3 4">B2-305</strain>
    </source>
</reference>
<protein>
    <submittedName>
        <fullName evidence="3">16S rRNA (Guanine(966)-N(2))-methyltransferase RsmD</fullName>
    </submittedName>
</protein>
<name>A0A367M5P2_PSEAI</name>
<dbReference type="GO" id="GO:0031167">
    <property type="term" value="P:rRNA methylation"/>
    <property type="evidence" value="ECO:0007669"/>
    <property type="project" value="InterPro"/>
</dbReference>
<keyword evidence="1 3" id="KW-0489">Methyltransferase</keyword>
<dbReference type="Proteomes" id="UP000253594">
    <property type="component" value="Unassembled WGS sequence"/>
</dbReference>
<dbReference type="InterPro" id="IPR029063">
    <property type="entry name" value="SAM-dependent_MTases_sf"/>
</dbReference>
<dbReference type="Gene3D" id="3.40.50.150">
    <property type="entry name" value="Vaccinia Virus protein VP39"/>
    <property type="match status" value="1"/>
</dbReference>